<comment type="caution">
    <text evidence="2">The sequence shown here is derived from an EMBL/GenBank/DDBJ whole genome shotgun (WGS) entry which is preliminary data.</text>
</comment>
<proteinExistence type="predicted"/>
<organism evidence="2 3">
    <name type="scientific">Rotaria magnacalcarata</name>
    <dbReference type="NCBI Taxonomy" id="392030"/>
    <lineage>
        <taxon>Eukaryota</taxon>
        <taxon>Metazoa</taxon>
        <taxon>Spiralia</taxon>
        <taxon>Gnathifera</taxon>
        <taxon>Rotifera</taxon>
        <taxon>Eurotatoria</taxon>
        <taxon>Bdelloidea</taxon>
        <taxon>Philodinida</taxon>
        <taxon>Philodinidae</taxon>
        <taxon>Rotaria</taxon>
    </lineage>
</organism>
<dbReference type="Proteomes" id="UP000676336">
    <property type="component" value="Unassembled WGS sequence"/>
</dbReference>
<feature type="compositionally biased region" description="Polar residues" evidence="1">
    <location>
        <begin position="1"/>
        <end position="11"/>
    </location>
</feature>
<evidence type="ECO:0000313" key="2">
    <source>
        <dbReference type="EMBL" id="CAF4384404.1"/>
    </source>
</evidence>
<feature type="region of interest" description="Disordered" evidence="1">
    <location>
        <begin position="1"/>
        <end position="62"/>
    </location>
</feature>
<feature type="compositionally biased region" description="Low complexity" evidence="1">
    <location>
        <begin position="46"/>
        <end position="62"/>
    </location>
</feature>
<dbReference type="EMBL" id="CAJOBI010053733">
    <property type="protein sequence ID" value="CAF4384404.1"/>
    <property type="molecule type" value="Genomic_DNA"/>
</dbReference>
<feature type="non-terminal residue" evidence="2">
    <location>
        <position position="62"/>
    </location>
</feature>
<reference evidence="2" key="1">
    <citation type="submission" date="2021-02" db="EMBL/GenBank/DDBJ databases">
        <authorList>
            <person name="Nowell W R."/>
        </authorList>
    </citation>
    <scope>NUCLEOTIDE SEQUENCE</scope>
</reference>
<gene>
    <name evidence="2" type="ORF">SMN809_LOCUS29722</name>
</gene>
<dbReference type="InterPro" id="IPR009818">
    <property type="entry name" value="PAM2_motif"/>
</dbReference>
<name>A0A8S2VGF2_9BILA</name>
<sequence>TPGNAKANSGLNPEADEFVPVFSRESSSRPESRGASTNSIQMSTYLQHAHPQAMQLLQQQQQ</sequence>
<accession>A0A8S2VGF2</accession>
<evidence type="ECO:0000313" key="3">
    <source>
        <dbReference type="Proteomes" id="UP000676336"/>
    </source>
</evidence>
<feature type="compositionally biased region" description="Polar residues" evidence="1">
    <location>
        <begin position="34"/>
        <end position="45"/>
    </location>
</feature>
<protein>
    <submittedName>
        <fullName evidence="2">Uncharacterized protein</fullName>
    </submittedName>
</protein>
<dbReference type="AlphaFoldDB" id="A0A8S2VGF2"/>
<feature type="non-terminal residue" evidence="2">
    <location>
        <position position="1"/>
    </location>
</feature>
<dbReference type="Pfam" id="PF07145">
    <property type="entry name" value="PAM2"/>
    <property type="match status" value="1"/>
</dbReference>
<evidence type="ECO:0000256" key="1">
    <source>
        <dbReference type="SAM" id="MobiDB-lite"/>
    </source>
</evidence>